<proteinExistence type="predicted"/>
<protein>
    <recommendedName>
        <fullName evidence="3">UBC core domain-containing protein</fullName>
    </recommendedName>
</protein>
<dbReference type="PANTHER" id="PTHR24067">
    <property type="entry name" value="UBIQUITIN-CONJUGATING ENZYME E2"/>
    <property type="match status" value="1"/>
</dbReference>
<dbReference type="EMBL" id="SPOI01000097">
    <property type="protein sequence ID" value="TIB37597.1"/>
    <property type="molecule type" value="Genomic_DNA"/>
</dbReference>
<name>A0A4T0J661_WALIC</name>
<dbReference type="AlphaFoldDB" id="A0A4T0J661"/>
<feature type="domain" description="UBC core" evidence="3">
    <location>
        <begin position="1"/>
        <end position="146"/>
    </location>
</feature>
<accession>A0A4T0J661</accession>
<dbReference type="Pfam" id="PF00179">
    <property type="entry name" value="UQ_con"/>
    <property type="match status" value="1"/>
</dbReference>
<sequence>MKELATLQLEGCPPYTYARPEESNILNWHFVFMGSEDSPYKDGEFHGVLEFPKDYPFSPPHIKFYTPNGRFKPNTSICTSFSDFHKDTWNPMLSVSTILTSLLSFFNEDAVGTGGVISTAEERRRLAKGSKAFNRDRSKNFKFSKVFEDVINPASGEQSLDDILRETTKERKNTKKENNGEGERINDERNDKEEPKSDEIDGFEGLSVGVSGVDRSSASEDNSVSNNANNSNTTNTTDTTTKSTKKGSAMSRFRAKVKQSAVE</sequence>
<evidence type="ECO:0000313" key="4">
    <source>
        <dbReference type="EMBL" id="TIB37597.1"/>
    </source>
</evidence>
<dbReference type="PROSITE" id="PS50127">
    <property type="entry name" value="UBC_2"/>
    <property type="match status" value="1"/>
</dbReference>
<dbReference type="InterPro" id="IPR050113">
    <property type="entry name" value="Ub_conjugating_enzyme"/>
</dbReference>
<dbReference type="SUPFAM" id="SSF54495">
    <property type="entry name" value="UBC-like"/>
    <property type="match status" value="1"/>
</dbReference>
<feature type="compositionally biased region" description="Basic and acidic residues" evidence="2">
    <location>
        <begin position="168"/>
        <end position="199"/>
    </location>
</feature>
<feature type="compositionally biased region" description="Low complexity" evidence="2">
    <location>
        <begin position="219"/>
        <end position="242"/>
    </location>
</feature>
<dbReference type="InterPro" id="IPR000608">
    <property type="entry name" value="UBC"/>
</dbReference>
<keyword evidence="1" id="KW-0833">Ubl conjugation pathway</keyword>
<gene>
    <name evidence="4" type="ORF">E3P86_02131</name>
</gene>
<dbReference type="InterPro" id="IPR016135">
    <property type="entry name" value="UBQ-conjugating_enzyme/RWD"/>
</dbReference>
<comment type="caution">
    <text evidence="4">The sequence shown here is derived from an EMBL/GenBank/DDBJ whole genome shotgun (WGS) entry which is preliminary data.</text>
</comment>
<evidence type="ECO:0000256" key="1">
    <source>
        <dbReference type="ARBA" id="ARBA00022786"/>
    </source>
</evidence>
<dbReference type="CDD" id="cd23799">
    <property type="entry name" value="UBCc_UBE2J"/>
    <property type="match status" value="1"/>
</dbReference>
<feature type="region of interest" description="Disordered" evidence="2">
    <location>
        <begin position="168"/>
        <end position="263"/>
    </location>
</feature>
<dbReference type="Gene3D" id="3.10.110.10">
    <property type="entry name" value="Ubiquitin Conjugating Enzyme"/>
    <property type="match status" value="1"/>
</dbReference>
<organism evidence="4 5">
    <name type="scientific">Wallemia ichthyophaga</name>
    <dbReference type="NCBI Taxonomy" id="245174"/>
    <lineage>
        <taxon>Eukaryota</taxon>
        <taxon>Fungi</taxon>
        <taxon>Dikarya</taxon>
        <taxon>Basidiomycota</taxon>
        <taxon>Wallemiomycotina</taxon>
        <taxon>Wallemiomycetes</taxon>
        <taxon>Wallemiales</taxon>
        <taxon>Wallemiaceae</taxon>
        <taxon>Wallemia</taxon>
    </lineage>
</organism>
<evidence type="ECO:0000259" key="3">
    <source>
        <dbReference type="PROSITE" id="PS50127"/>
    </source>
</evidence>
<dbReference type="Proteomes" id="UP000310689">
    <property type="component" value="Unassembled WGS sequence"/>
</dbReference>
<evidence type="ECO:0000256" key="2">
    <source>
        <dbReference type="SAM" id="MobiDB-lite"/>
    </source>
</evidence>
<dbReference type="SMART" id="SM00212">
    <property type="entry name" value="UBCc"/>
    <property type="match status" value="1"/>
</dbReference>
<evidence type="ECO:0000313" key="5">
    <source>
        <dbReference type="Proteomes" id="UP000310689"/>
    </source>
</evidence>
<reference evidence="4 5" key="1">
    <citation type="submission" date="2019-03" db="EMBL/GenBank/DDBJ databases">
        <title>Sequencing 23 genomes of Wallemia ichthyophaga.</title>
        <authorList>
            <person name="Gostincar C."/>
        </authorList>
    </citation>
    <scope>NUCLEOTIDE SEQUENCE [LARGE SCALE GENOMIC DNA]</scope>
    <source>
        <strain evidence="4 5">EXF-6200</strain>
    </source>
</reference>